<name>A0ABN9XLJ3_9DINO</name>
<feature type="non-terminal residue" evidence="2">
    <location>
        <position position="1"/>
    </location>
</feature>
<comment type="caution">
    <text evidence="2">The sequence shown here is derived from an EMBL/GenBank/DDBJ whole genome shotgun (WGS) entry which is preliminary data.</text>
</comment>
<evidence type="ECO:0000313" key="3">
    <source>
        <dbReference type="Proteomes" id="UP001189429"/>
    </source>
</evidence>
<keyword evidence="3" id="KW-1185">Reference proteome</keyword>
<dbReference type="EMBL" id="CAUYUJ010020832">
    <property type="protein sequence ID" value="CAK0900731.1"/>
    <property type="molecule type" value="Genomic_DNA"/>
</dbReference>
<feature type="region of interest" description="Disordered" evidence="1">
    <location>
        <begin position="41"/>
        <end position="85"/>
    </location>
</feature>
<proteinExistence type="predicted"/>
<sequence length="85" mass="9047">AGSQAHIHVLRADAAGRIETPGRDHLYPAVGHVHSLHRISSCSRSSSPAGHAAGHVGIHCQERQSEGPRRRARAAAAARRCRAHP</sequence>
<gene>
    <name evidence="2" type="ORF">PCOR1329_LOCUS77946</name>
</gene>
<dbReference type="Proteomes" id="UP001189429">
    <property type="component" value="Unassembled WGS sequence"/>
</dbReference>
<evidence type="ECO:0000256" key="1">
    <source>
        <dbReference type="SAM" id="MobiDB-lite"/>
    </source>
</evidence>
<accession>A0ABN9XLJ3</accession>
<feature type="compositionally biased region" description="Basic and acidic residues" evidence="1">
    <location>
        <begin position="60"/>
        <end position="69"/>
    </location>
</feature>
<evidence type="ECO:0000313" key="2">
    <source>
        <dbReference type="EMBL" id="CAK0900731.1"/>
    </source>
</evidence>
<feature type="non-terminal residue" evidence="2">
    <location>
        <position position="85"/>
    </location>
</feature>
<reference evidence="2" key="1">
    <citation type="submission" date="2023-10" db="EMBL/GenBank/DDBJ databases">
        <authorList>
            <person name="Chen Y."/>
            <person name="Shah S."/>
            <person name="Dougan E. K."/>
            <person name="Thang M."/>
            <person name="Chan C."/>
        </authorList>
    </citation>
    <scope>NUCLEOTIDE SEQUENCE [LARGE SCALE GENOMIC DNA]</scope>
</reference>
<organism evidence="2 3">
    <name type="scientific">Prorocentrum cordatum</name>
    <dbReference type="NCBI Taxonomy" id="2364126"/>
    <lineage>
        <taxon>Eukaryota</taxon>
        <taxon>Sar</taxon>
        <taxon>Alveolata</taxon>
        <taxon>Dinophyceae</taxon>
        <taxon>Prorocentrales</taxon>
        <taxon>Prorocentraceae</taxon>
        <taxon>Prorocentrum</taxon>
    </lineage>
</organism>
<protein>
    <submittedName>
        <fullName evidence="2">Uncharacterized protein</fullName>
    </submittedName>
</protein>